<dbReference type="PANTHER" id="PTHR44196">
    <property type="entry name" value="DEHYDROGENASE/REDUCTASE SDR FAMILY MEMBER 7B"/>
    <property type="match status" value="1"/>
</dbReference>
<dbReference type="InterPro" id="IPR036291">
    <property type="entry name" value="NAD(P)-bd_dom_sf"/>
</dbReference>
<name>A0A4R0NI59_9SPHI</name>
<reference evidence="4 5" key="1">
    <citation type="submission" date="2019-02" db="EMBL/GenBank/DDBJ databases">
        <title>Pedobacter sp. RP-3-11 sp. nov., isolated from Arctic soil.</title>
        <authorList>
            <person name="Dahal R.H."/>
        </authorList>
    </citation>
    <scope>NUCLEOTIDE SEQUENCE [LARGE SCALE GENOMIC DNA]</scope>
    <source>
        <strain evidence="4 5">RP-3-11</strain>
    </source>
</reference>
<feature type="coiled-coil region" evidence="3">
    <location>
        <begin position="52"/>
        <end position="79"/>
    </location>
</feature>
<evidence type="ECO:0000256" key="1">
    <source>
        <dbReference type="ARBA" id="ARBA00006484"/>
    </source>
</evidence>
<comment type="similarity">
    <text evidence="1">Belongs to the short-chain dehydrogenases/reductases (SDR) family.</text>
</comment>
<dbReference type="InterPro" id="IPR002347">
    <property type="entry name" value="SDR_fam"/>
</dbReference>
<dbReference type="Pfam" id="PF00106">
    <property type="entry name" value="adh_short"/>
    <property type="match status" value="1"/>
</dbReference>
<comment type="caution">
    <text evidence="4">The sequence shown here is derived from an EMBL/GenBank/DDBJ whole genome shotgun (WGS) entry which is preliminary data.</text>
</comment>
<protein>
    <submittedName>
        <fullName evidence="4">SDR family NAD(P)-dependent oxidoreductase</fullName>
    </submittedName>
</protein>
<keyword evidence="2" id="KW-0560">Oxidoreductase</keyword>
<dbReference type="GO" id="GO:0016020">
    <property type="term" value="C:membrane"/>
    <property type="evidence" value="ECO:0007669"/>
    <property type="project" value="TreeGrafter"/>
</dbReference>
<dbReference type="PRINTS" id="PR00081">
    <property type="entry name" value="GDHRDH"/>
</dbReference>
<evidence type="ECO:0000313" key="4">
    <source>
        <dbReference type="EMBL" id="TCD00301.1"/>
    </source>
</evidence>
<keyword evidence="5" id="KW-1185">Reference proteome</keyword>
<dbReference type="SUPFAM" id="SSF51735">
    <property type="entry name" value="NAD(P)-binding Rossmann-fold domains"/>
    <property type="match status" value="1"/>
</dbReference>
<organism evidence="4 5">
    <name type="scientific">Pedobacter frigidisoli</name>
    <dbReference type="NCBI Taxonomy" id="2530455"/>
    <lineage>
        <taxon>Bacteria</taxon>
        <taxon>Pseudomonadati</taxon>
        <taxon>Bacteroidota</taxon>
        <taxon>Sphingobacteriia</taxon>
        <taxon>Sphingobacteriales</taxon>
        <taxon>Sphingobacteriaceae</taxon>
        <taxon>Pedobacter</taxon>
    </lineage>
</organism>
<dbReference type="Proteomes" id="UP000291485">
    <property type="component" value="Unassembled WGS sequence"/>
</dbReference>
<gene>
    <name evidence="4" type="ORF">EZ449_20745</name>
</gene>
<dbReference type="PANTHER" id="PTHR44196:SF3">
    <property type="entry name" value="SHORT CHAIN DEHYDROGENASE FAMILY PROTEIN"/>
    <property type="match status" value="1"/>
</dbReference>
<dbReference type="OrthoDB" id="822355at2"/>
<dbReference type="Gene3D" id="3.40.50.720">
    <property type="entry name" value="NAD(P)-binding Rossmann-like Domain"/>
    <property type="match status" value="1"/>
</dbReference>
<evidence type="ECO:0000256" key="3">
    <source>
        <dbReference type="SAM" id="Coils"/>
    </source>
</evidence>
<proteinExistence type="inferred from homology"/>
<evidence type="ECO:0000256" key="2">
    <source>
        <dbReference type="ARBA" id="ARBA00023002"/>
    </source>
</evidence>
<evidence type="ECO:0000313" key="5">
    <source>
        <dbReference type="Proteomes" id="UP000291485"/>
    </source>
</evidence>
<dbReference type="AlphaFoldDB" id="A0A4R0NI59"/>
<dbReference type="GO" id="GO:0016491">
    <property type="term" value="F:oxidoreductase activity"/>
    <property type="evidence" value="ECO:0007669"/>
    <property type="project" value="UniProtKB-KW"/>
</dbReference>
<accession>A0A4R0NI59</accession>
<keyword evidence="3" id="KW-0175">Coiled coil</keyword>
<dbReference type="EMBL" id="SJSN01000024">
    <property type="protein sequence ID" value="TCD00301.1"/>
    <property type="molecule type" value="Genomic_DNA"/>
</dbReference>
<sequence>MQKVIIMGASSGIGRELAMQLVKQNYHIAITGRRTQHLEELKAQHPEKILYARIDITEISSLEQNLDELTKELGGLDLLILCSGIGDINIELDFEVEERTIAVNVTGFTKIADWTILYFQKQKYGQFAAITSIAGMTGDNEAPAYNASKAYQINYLSGLRKKMKKQQLPIYITDIRPGFVDTDMAKGEGQFWVAPVNKAASQVIAGIKAKRQLIYITRRWRIIGFILRLFG</sequence>